<proteinExistence type="predicted"/>
<keyword evidence="3" id="KW-0804">Transcription</keyword>
<dbReference type="Proteomes" id="UP000294576">
    <property type="component" value="Unassembled WGS sequence"/>
</dbReference>
<dbReference type="GO" id="GO:0003700">
    <property type="term" value="F:DNA-binding transcription factor activity"/>
    <property type="evidence" value="ECO:0007669"/>
    <property type="project" value="InterPro"/>
</dbReference>
<dbReference type="InterPro" id="IPR036388">
    <property type="entry name" value="WH-like_DNA-bd_sf"/>
</dbReference>
<dbReference type="Gene3D" id="1.10.10.10">
    <property type="entry name" value="Winged helix-like DNA-binding domain superfamily/Winged helix DNA-binding domain"/>
    <property type="match status" value="1"/>
</dbReference>
<reference evidence="5 6" key="1">
    <citation type="submission" date="2019-03" db="EMBL/GenBank/DDBJ databases">
        <title>Genomic Encyclopedia of Type Strains, Phase IV (KMG-V): Genome sequencing to study the core and pangenomes of soil and plant-associated prokaryotes.</title>
        <authorList>
            <person name="Whitman W."/>
        </authorList>
    </citation>
    <scope>NUCLEOTIDE SEQUENCE [LARGE SCALE GENOMIC DNA]</scope>
    <source>
        <strain evidence="5 6">Hc14</strain>
    </source>
</reference>
<dbReference type="PRINTS" id="PR00598">
    <property type="entry name" value="HTHMARR"/>
</dbReference>
<dbReference type="InterPro" id="IPR036390">
    <property type="entry name" value="WH_DNA-bd_sf"/>
</dbReference>
<dbReference type="AlphaFoldDB" id="A0A4R3QF59"/>
<dbReference type="PANTHER" id="PTHR42756">
    <property type="entry name" value="TRANSCRIPTIONAL REGULATOR, MARR"/>
    <property type="match status" value="1"/>
</dbReference>
<dbReference type="SMART" id="SM00347">
    <property type="entry name" value="HTH_MARR"/>
    <property type="match status" value="1"/>
</dbReference>
<dbReference type="EMBL" id="SMBH01000001">
    <property type="protein sequence ID" value="TCU20091.1"/>
    <property type="molecule type" value="Genomic_DNA"/>
</dbReference>
<dbReference type="RefSeq" id="WP_132558177.1">
    <property type="nucleotide sequence ID" value="NZ_SMBH01000001.1"/>
</dbReference>
<dbReference type="PANTHER" id="PTHR42756:SF1">
    <property type="entry name" value="TRANSCRIPTIONAL REPRESSOR OF EMRAB OPERON"/>
    <property type="match status" value="1"/>
</dbReference>
<keyword evidence="1" id="KW-0805">Transcription regulation</keyword>
<evidence type="ECO:0000256" key="3">
    <source>
        <dbReference type="ARBA" id="ARBA00023163"/>
    </source>
</evidence>
<gene>
    <name evidence="5" type="ORF">EV132_101155</name>
</gene>
<feature type="domain" description="HTH marR-type" evidence="4">
    <location>
        <begin position="1"/>
        <end position="138"/>
    </location>
</feature>
<dbReference type="SUPFAM" id="SSF46785">
    <property type="entry name" value="Winged helix' DNA-binding domain"/>
    <property type="match status" value="1"/>
</dbReference>
<evidence type="ECO:0000256" key="2">
    <source>
        <dbReference type="ARBA" id="ARBA00023125"/>
    </source>
</evidence>
<keyword evidence="2 5" id="KW-0238">DNA-binding</keyword>
<dbReference type="InterPro" id="IPR000835">
    <property type="entry name" value="HTH_MarR-typ"/>
</dbReference>
<evidence type="ECO:0000256" key="1">
    <source>
        <dbReference type="ARBA" id="ARBA00023015"/>
    </source>
</evidence>
<evidence type="ECO:0000313" key="5">
    <source>
        <dbReference type="EMBL" id="TCU20091.1"/>
    </source>
</evidence>
<evidence type="ECO:0000313" key="6">
    <source>
        <dbReference type="Proteomes" id="UP000294576"/>
    </source>
</evidence>
<dbReference type="Pfam" id="PF01047">
    <property type="entry name" value="MarR"/>
    <property type="match status" value="1"/>
</dbReference>
<protein>
    <submittedName>
        <fullName evidence="5">DNA-binding MarR family transcriptional regulator</fullName>
    </submittedName>
</protein>
<comment type="caution">
    <text evidence="5">The sequence shown here is derived from an EMBL/GenBank/DDBJ whole genome shotgun (WGS) entry which is preliminary data.</text>
</comment>
<sequence>MDEDVLSTPGHLISLAARGFARLSESRLKPLGFGVGHLPVLVALKNGNASTQRDLARFAKVEQPPMAQMLARMERDGLIQRTPDPVDGRSSHVVLTKYAQARMPEATAALFQGNREALDGFTSAETEQLVTLLTRLIANLDQIASVSPP</sequence>
<name>A0A4R3QF59_RHISU</name>
<dbReference type="GO" id="GO:0003677">
    <property type="term" value="F:DNA binding"/>
    <property type="evidence" value="ECO:0007669"/>
    <property type="project" value="UniProtKB-KW"/>
</dbReference>
<evidence type="ECO:0000259" key="4">
    <source>
        <dbReference type="PROSITE" id="PS50995"/>
    </source>
</evidence>
<dbReference type="PROSITE" id="PS50995">
    <property type="entry name" value="HTH_MARR_2"/>
    <property type="match status" value="1"/>
</dbReference>
<accession>A0A4R3QF59</accession>
<organism evidence="5 6">
    <name type="scientific">Rhizobium sullae</name>
    <name type="common">Rhizobium hedysari</name>
    <dbReference type="NCBI Taxonomy" id="50338"/>
    <lineage>
        <taxon>Bacteria</taxon>
        <taxon>Pseudomonadati</taxon>
        <taxon>Pseudomonadota</taxon>
        <taxon>Alphaproteobacteria</taxon>
        <taxon>Hyphomicrobiales</taxon>
        <taxon>Rhizobiaceae</taxon>
        <taxon>Rhizobium/Agrobacterium group</taxon>
        <taxon>Rhizobium</taxon>
    </lineage>
</organism>